<proteinExistence type="predicted"/>
<keyword evidence="3" id="KW-1185">Reference proteome</keyword>
<protein>
    <submittedName>
        <fullName evidence="2">Uncharacterized protein</fullName>
    </submittedName>
</protein>
<dbReference type="EMBL" id="LT553293">
    <property type="protein sequence ID" value="SAM00590.1"/>
    <property type="molecule type" value="Genomic_DNA"/>
</dbReference>
<evidence type="ECO:0000313" key="3">
    <source>
        <dbReference type="Proteomes" id="UP000078561"/>
    </source>
</evidence>
<keyword evidence="1" id="KW-0732">Signal</keyword>
<organism evidence="2">
    <name type="scientific">Absidia glauca</name>
    <name type="common">Pin mould</name>
    <dbReference type="NCBI Taxonomy" id="4829"/>
    <lineage>
        <taxon>Eukaryota</taxon>
        <taxon>Fungi</taxon>
        <taxon>Fungi incertae sedis</taxon>
        <taxon>Mucoromycota</taxon>
        <taxon>Mucoromycotina</taxon>
        <taxon>Mucoromycetes</taxon>
        <taxon>Mucorales</taxon>
        <taxon>Cunninghamellaceae</taxon>
        <taxon>Absidia</taxon>
    </lineage>
</organism>
<feature type="chain" id="PRO_5007843267" evidence="1">
    <location>
        <begin position="21"/>
        <end position="180"/>
    </location>
</feature>
<feature type="signal peptide" evidence="1">
    <location>
        <begin position="1"/>
        <end position="20"/>
    </location>
</feature>
<reference evidence="2" key="1">
    <citation type="submission" date="2016-04" db="EMBL/GenBank/DDBJ databases">
        <authorList>
            <person name="Evans L.H."/>
            <person name="Alamgir A."/>
            <person name="Owens N."/>
            <person name="Weber N.D."/>
            <person name="Virtaneva K."/>
            <person name="Barbian K."/>
            <person name="Babar A."/>
            <person name="Rosenke K."/>
        </authorList>
    </citation>
    <scope>NUCLEOTIDE SEQUENCE [LARGE SCALE GENOMIC DNA]</scope>
    <source>
        <strain evidence="2">CBS 101.48</strain>
    </source>
</reference>
<evidence type="ECO:0000256" key="1">
    <source>
        <dbReference type="SAM" id="SignalP"/>
    </source>
</evidence>
<gene>
    <name evidence="2" type="primary">ABSGL_06298.1 scaffold 8040</name>
</gene>
<accession>A0A163JCP0</accession>
<sequence length="180" mass="19510">MSPSAPIPLLLFLAPILCSCSLLLSSAPVSISIYVIPFSILAKSTFTKPIHNPPLNNHSACLVKGISSSPGLVPDVQSVSVLMQNNGWMTIEQTFLWRFLEVLDQQKITTTRIRPGVSAVDVSSASPSHYIIGKARKENGDLVVDCSEIVSIEATRQTRLTPIAYPLNQVTTKAIIDCHV</sequence>
<dbReference type="InParanoid" id="A0A163JCP0"/>
<dbReference type="AlphaFoldDB" id="A0A163JCP0"/>
<evidence type="ECO:0000313" key="2">
    <source>
        <dbReference type="EMBL" id="SAM00590.1"/>
    </source>
</evidence>
<dbReference type="Proteomes" id="UP000078561">
    <property type="component" value="Unassembled WGS sequence"/>
</dbReference>
<name>A0A163JCP0_ABSGL</name>